<keyword evidence="1" id="KW-0028">Amino-acid biosynthesis</keyword>
<name>A0A6A5A7D5_APHAT</name>
<organism evidence="2 3">
    <name type="scientific">Aphanomyces astaci</name>
    <name type="common">Crayfish plague agent</name>
    <dbReference type="NCBI Taxonomy" id="112090"/>
    <lineage>
        <taxon>Eukaryota</taxon>
        <taxon>Sar</taxon>
        <taxon>Stramenopiles</taxon>
        <taxon>Oomycota</taxon>
        <taxon>Saprolegniomycetes</taxon>
        <taxon>Saprolegniales</taxon>
        <taxon>Verrucalvaceae</taxon>
        <taxon>Aphanomyces</taxon>
    </lineage>
</organism>
<dbReference type="GO" id="GO:0000105">
    <property type="term" value="P:L-histidine biosynthetic process"/>
    <property type="evidence" value="ECO:0007669"/>
    <property type="project" value="UniProtKB-KW"/>
</dbReference>
<dbReference type="PANTHER" id="PTHR21235">
    <property type="entry name" value="IMIDAZOLE GLYCEROL PHOSPHATE SYNTHASE SUBUNIT HISF/H IGP SYNTHASE SUBUNIT HISF/H"/>
    <property type="match status" value="1"/>
</dbReference>
<proteinExistence type="inferred from homology"/>
<keyword evidence="1" id="KW-0368">Histidine biosynthesis</keyword>
<dbReference type="VEuPathDB" id="FungiDB:H257_10841"/>
<dbReference type="GO" id="GO:0000107">
    <property type="term" value="F:imidazoleglycerol-phosphate synthase activity"/>
    <property type="evidence" value="ECO:0007669"/>
    <property type="project" value="TreeGrafter"/>
</dbReference>
<reference evidence="2 3" key="1">
    <citation type="submission" date="2019-06" db="EMBL/GenBank/DDBJ databases">
        <title>Genomics analysis of Aphanomyces spp. identifies a new class of oomycete effector associated with host adaptation.</title>
        <authorList>
            <person name="Gaulin E."/>
        </authorList>
    </citation>
    <scope>NUCLEOTIDE SEQUENCE [LARGE SCALE GENOMIC DNA]</scope>
    <source>
        <strain evidence="2 3">E</strain>
    </source>
</reference>
<dbReference type="Proteomes" id="UP000469452">
    <property type="component" value="Unassembled WGS sequence"/>
</dbReference>
<dbReference type="AlphaFoldDB" id="A0A6A5A7D5"/>
<dbReference type="InterPro" id="IPR013785">
    <property type="entry name" value="Aldolase_TIM"/>
</dbReference>
<dbReference type="PANTHER" id="PTHR21235:SF2">
    <property type="entry name" value="IMIDAZOLE GLYCEROL PHOSPHATE SYNTHASE HISHF"/>
    <property type="match status" value="1"/>
</dbReference>
<feature type="non-terminal residue" evidence="2">
    <location>
        <position position="1"/>
    </location>
</feature>
<evidence type="ECO:0000313" key="3">
    <source>
        <dbReference type="Proteomes" id="UP000469452"/>
    </source>
</evidence>
<dbReference type="InterPro" id="IPR050064">
    <property type="entry name" value="IGPS_HisA/HisF"/>
</dbReference>
<dbReference type="EMBL" id="VJMI01008149">
    <property type="protein sequence ID" value="KAF0762003.1"/>
    <property type="molecule type" value="Genomic_DNA"/>
</dbReference>
<comment type="similarity">
    <text evidence="1">Belongs to the HisA/HisF family.</text>
</comment>
<accession>A0A6A5A7D5</accession>
<evidence type="ECO:0000313" key="2">
    <source>
        <dbReference type="EMBL" id="KAF0762003.1"/>
    </source>
</evidence>
<protein>
    <recommendedName>
        <fullName evidence="4">Imidazole glycerol phosphate synthase subunit HisF</fullName>
    </recommendedName>
</protein>
<gene>
    <name evidence="2" type="ORF">AaE_003360</name>
</gene>
<dbReference type="SUPFAM" id="SSF51366">
    <property type="entry name" value="Ribulose-phoshate binding barrel"/>
    <property type="match status" value="1"/>
</dbReference>
<evidence type="ECO:0008006" key="4">
    <source>
        <dbReference type="Google" id="ProtNLM"/>
    </source>
</evidence>
<dbReference type="InterPro" id="IPR006062">
    <property type="entry name" value="His_biosynth"/>
</dbReference>
<dbReference type="Gene3D" id="3.20.20.70">
    <property type="entry name" value="Aldolase class I"/>
    <property type="match status" value="1"/>
</dbReference>
<dbReference type="InterPro" id="IPR011060">
    <property type="entry name" value="RibuloseP-bd_barrel"/>
</dbReference>
<comment type="caution">
    <text evidence="2">The sequence shown here is derived from an EMBL/GenBank/DDBJ whole genome shotgun (WGS) entry which is preliminary data.</text>
</comment>
<evidence type="ECO:0000256" key="1">
    <source>
        <dbReference type="RuleBase" id="RU003657"/>
    </source>
</evidence>
<dbReference type="Pfam" id="PF00977">
    <property type="entry name" value="His_biosynth"/>
    <property type="match status" value="1"/>
</dbReference>
<sequence length="95" mass="9784">ACEALGAGEILLNCVDMDGQNAGYDLDLIGLVKAAVTIPVVASSGAGRPSHFTTVFAETGCDAALAAGIFHRQEVTIDQVKAQLRLDGVPVRCSL</sequence>